<name>A0A9D5BXD6_9LILI</name>
<gene>
    <name evidence="2" type="ORF">J5N97_030281</name>
</gene>
<feature type="compositionally biased region" description="Acidic residues" evidence="1">
    <location>
        <begin position="118"/>
        <end position="128"/>
    </location>
</feature>
<dbReference type="AlphaFoldDB" id="A0A9D5BXD6"/>
<dbReference type="EMBL" id="JAGGNH010000010">
    <property type="protein sequence ID" value="KAJ0962453.1"/>
    <property type="molecule type" value="Genomic_DNA"/>
</dbReference>
<evidence type="ECO:0000313" key="3">
    <source>
        <dbReference type="Proteomes" id="UP001085076"/>
    </source>
</evidence>
<keyword evidence="3" id="KW-1185">Reference proteome</keyword>
<sequence length="252" mass="27803">MQGEQQHCRRIDWMPHPPIRPELDHRRRHRHLLGVLGQVENGMVAHEHHCSNEHPSCEIRPPTGNQVQLRPLAGGQPVADKNKHGESDAERKRESDIPLGIMSARVEVPVETATNSGLEEEEVMVDEEDRNRPALEESIEVRRRDESEPCDGGCDDGELLEEGGLAGGVLVEAVEAVNSKTNSEEPRPEDPTPTEVGPEEGVEEGGDGLPGSEEGEGDDGRPFADGEREMLERSSMEGRVWGRRRSGLCCAR</sequence>
<reference evidence="2" key="2">
    <citation type="journal article" date="2022" name="Hortic Res">
        <title>The genome of Dioscorea zingiberensis sheds light on the biosynthesis, origin and evolution of the medicinally important diosgenin saponins.</title>
        <authorList>
            <person name="Li Y."/>
            <person name="Tan C."/>
            <person name="Li Z."/>
            <person name="Guo J."/>
            <person name="Li S."/>
            <person name="Chen X."/>
            <person name="Wang C."/>
            <person name="Dai X."/>
            <person name="Yang H."/>
            <person name="Song W."/>
            <person name="Hou L."/>
            <person name="Xu J."/>
            <person name="Tong Z."/>
            <person name="Xu A."/>
            <person name="Yuan X."/>
            <person name="Wang W."/>
            <person name="Yang Q."/>
            <person name="Chen L."/>
            <person name="Sun Z."/>
            <person name="Wang K."/>
            <person name="Pan B."/>
            <person name="Chen J."/>
            <person name="Bao Y."/>
            <person name="Liu F."/>
            <person name="Qi X."/>
            <person name="Gang D.R."/>
            <person name="Wen J."/>
            <person name="Li J."/>
        </authorList>
    </citation>
    <scope>NUCLEOTIDE SEQUENCE</scope>
    <source>
        <strain evidence="2">Dzin_1.0</strain>
    </source>
</reference>
<feature type="region of interest" description="Disordered" evidence="1">
    <location>
        <begin position="52"/>
        <end position="95"/>
    </location>
</feature>
<feature type="compositionally biased region" description="Basic and acidic residues" evidence="1">
    <location>
        <begin position="80"/>
        <end position="95"/>
    </location>
</feature>
<protein>
    <submittedName>
        <fullName evidence="2">Uncharacterized protein</fullName>
    </submittedName>
</protein>
<feature type="compositionally biased region" description="Acidic residues" evidence="1">
    <location>
        <begin position="197"/>
        <end position="206"/>
    </location>
</feature>
<reference evidence="2" key="1">
    <citation type="submission" date="2021-03" db="EMBL/GenBank/DDBJ databases">
        <authorList>
            <person name="Li Z."/>
            <person name="Yang C."/>
        </authorList>
    </citation>
    <scope>NUCLEOTIDE SEQUENCE</scope>
    <source>
        <strain evidence="2">Dzin_1.0</strain>
        <tissue evidence="2">Leaf</tissue>
    </source>
</reference>
<evidence type="ECO:0000256" key="1">
    <source>
        <dbReference type="SAM" id="MobiDB-lite"/>
    </source>
</evidence>
<accession>A0A9D5BXD6</accession>
<proteinExistence type="predicted"/>
<evidence type="ECO:0000313" key="2">
    <source>
        <dbReference type="EMBL" id="KAJ0962453.1"/>
    </source>
</evidence>
<comment type="caution">
    <text evidence="2">The sequence shown here is derived from an EMBL/GenBank/DDBJ whole genome shotgun (WGS) entry which is preliminary data.</text>
</comment>
<dbReference type="Proteomes" id="UP001085076">
    <property type="component" value="Miscellaneous, Linkage group lg10"/>
</dbReference>
<feature type="compositionally biased region" description="Low complexity" evidence="1">
    <location>
        <begin position="168"/>
        <end position="177"/>
    </location>
</feature>
<organism evidence="2 3">
    <name type="scientific">Dioscorea zingiberensis</name>
    <dbReference type="NCBI Taxonomy" id="325984"/>
    <lineage>
        <taxon>Eukaryota</taxon>
        <taxon>Viridiplantae</taxon>
        <taxon>Streptophyta</taxon>
        <taxon>Embryophyta</taxon>
        <taxon>Tracheophyta</taxon>
        <taxon>Spermatophyta</taxon>
        <taxon>Magnoliopsida</taxon>
        <taxon>Liliopsida</taxon>
        <taxon>Dioscoreales</taxon>
        <taxon>Dioscoreaceae</taxon>
        <taxon>Dioscorea</taxon>
    </lineage>
</organism>
<feature type="region of interest" description="Disordered" evidence="1">
    <location>
        <begin position="113"/>
        <end position="240"/>
    </location>
</feature>
<feature type="compositionally biased region" description="Basic and acidic residues" evidence="1">
    <location>
        <begin position="129"/>
        <end position="147"/>
    </location>
</feature>
<feature type="compositionally biased region" description="Basic and acidic residues" evidence="1">
    <location>
        <begin position="218"/>
        <end position="236"/>
    </location>
</feature>